<dbReference type="GO" id="GO:0070476">
    <property type="term" value="P:rRNA (guanine-N7)-methylation"/>
    <property type="evidence" value="ECO:0007669"/>
    <property type="project" value="TreeGrafter"/>
</dbReference>
<dbReference type="SUPFAM" id="SSF158997">
    <property type="entry name" value="Trm112p-like"/>
    <property type="match status" value="1"/>
</dbReference>
<dbReference type="AlphaFoldDB" id="C9ZTA4"/>
<dbReference type="Proteomes" id="UP000002316">
    <property type="component" value="Chromosome 7"/>
</dbReference>
<proteinExistence type="inferred from homology"/>
<dbReference type="GO" id="GO:0030488">
    <property type="term" value="P:tRNA methylation"/>
    <property type="evidence" value="ECO:0007669"/>
    <property type="project" value="TreeGrafter"/>
</dbReference>
<dbReference type="InterPro" id="IPR039127">
    <property type="entry name" value="Trm112"/>
</dbReference>
<dbReference type="InterPro" id="IPR005651">
    <property type="entry name" value="Trm112-like"/>
</dbReference>
<protein>
    <recommendedName>
        <fullName evidence="4">Trm112p-like protein</fullName>
    </recommendedName>
</protein>
<dbReference type="EMBL" id="FN554970">
    <property type="protein sequence ID" value="CBH12639.1"/>
    <property type="molecule type" value="Genomic_DNA"/>
</dbReference>
<dbReference type="Pfam" id="PF03966">
    <property type="entry name" value="Trm112p"/>
    <property type="match status" value="1"/>
</dbReference>
<evidence type="ECO:0000256" key="1">
    <source>
        <dbReference type="ARBA" id="ARBA00007980"/>
    </source>
</evidence>
<dbReference type="PANTHER" id="PTHR12773:SF0">
    <property type="entry name" value="MULTIFUNCTIONAL METHYLTRANSFERASE SUBUNIT TRM112-LIKE PROTEIN"/>
    <property type="match status" value="1"/>
</dbReference>
<dbReference type="Gene3D" id="2.20.25.10">
    <property type="match status" value="1"/>
</dbReference>
<sequence length="127" mass="14710">MRLLTHNFLCCIQCQSFPLQLQATELEVLASEYNPEFIRTMLARMDYTYLVEAFNSLRSQKQDQVDAGNVLPEKLEDVDLSDDSRDLKAVHYAIQDVAIREGALRCPQCKREYPIREFIPDMIAAEH</sequence>
<comment type="similarity">
    <text evidence="1">Belongs to the TRM112 family.</text>
</comment>
<dbReference type="RefSeq" id="XP_011774919.1">
    <property type="nucleotide sequence ID" value="XM_011776617.1"/>
</dbReference>
<dbReference type="KEGG" id="tbg:TbgDal_VII5500"/>
<organism evidence="2 3">
    <name type="scientific">Trypanosoma brucei gambiense (strain MHOM/CI/86/DAL972)</name>
    <dbReference type="NCBI Taxonomy" id="679716"/>
    <lineage>
        <taxon>Eukaryota</taxon>
        <taxon>Discoba</taxon>
        <taxon>Euglenozoa</taxon>
        <taxon>Kinetoplastea</taxon>
        <taxon>Metakinetoplastina</taxon>
        <taxon>Trypanosomatida</taxon>
        <taxon>Trypanosomatidae</taxon>
        <taxon>Trypanosoma</taxon>
    </lineage>
</organism>
<dbReference type="PANTHER" id="PTHR12773">
    <property type="entry name" value="UPF0315 PROTEIN-RELATED"/>
    <property type="match status" value="1"/>
</dbReference>
<dbReference type="GO" id="GO:0046982">
    <property type="term" value="F:protein heterodimerization activity"/>
    <property type="evidence" value="ECO:0007669"/>
    <property type="project" value="InterPro"/>
</dbReference>
<evidence type="ECO:0000313" key="2">
    <source>
        <dbReference type="EMBL" id="CBH12639.1"/>
    </source>
</evidence>
<gene>
    <name evidence="2" type="ORF">TbgDal_VII5500</name>
</gene>
<evidence type="ECO:0000313" key="3">
    <source>
        <dbReference type="Proteomes" id="UP000002316"/>
    </source>
</evidence>
<dbReference type="OrthoDB" id="2187549at2759"/>
<dbReference type="VEuPathDB" id="TriTrypDB:Tbg972.7.5500"/>
<accession>C9ZTA4</accession>
<name>C9ZTA4_TRYB9</name>
<evidence type="ECO:0008006" key="4">
    <source>
        <dbReference type="Google" id="ProtNLM"/>
    </source>
</evidence>
<reference evidence="3" key="1">
    <citation type="journal article" date="2010" name="PLoS Negl. Trop. Dis.">
        <title>The genome sequence of Trypanosoma brucei gambiense, causative agent of chronic human african trypanosomiasis.</title>
        <authorList>
            <person name="Jackson A.P."/>
            <person name="Sanders M."/>
            <person name="Berry A."/>
            <person name="McQuillan J."/>
            <person name="Aslett M.A."/>
            <person name="Quail M.A."/>
            <person name="Chukualim B."/>
            <person name="Capewell P."/>
            <person name="MacLeod A."/>
            <person name="Melville S.E."/>
            <person name="Gibson W."/>
            <person name="Barry J.D."/>
            <person name="Berriman M."/>
            <person name="Hertz-Fowler C."/>
        </authorList>
    </citation>
    <scope>NUCLEOTIDE SEQUENCE [LARGE SCALE GENOMIC DNA]</scope>
    <source>
        <strain evidence="3">MHOM/CI/86/DAL972</strain>
    </source>
</reference>
<dbReference type="GeneID" id="23862794"/>